<evidence type="ECO:0000313" key="2">
    <source>
        <dbReference type="Proteomes" id="UP000055024"/>
    </source>
</evidence>
<proteinExistence type="predicted"/>
<dbReference type="OrthoDB" id="5242321at2759"/>
<dbReference type="Proteomes" id="UP000055024">
    <property type="component" value="Unassembled WGS sequence"/>
</dbReference>
<protein>
    <submittedName>
        <fullName evidence="1">Uncharacterized protein</fullName>
    </submittedName>
</protein>
<comment type="caution">
    <text evidence="1">The sequence shown here is derived from an EMBL/GenBank/DDBJ whole genome shotgun (WGS) entry which is preliminary data.</text>
</comment>
<dbReference type="EMBL" id="JYDP01000139">
    <property type="protein sequence ID" value="KRZ05460.1"/>
    <property type="molecule type" value="Genomic_DNA"/>
</dbReference>
<sequence length="63" mass="7192">MKTLKNEKEKDLSAVKFLPNNNKARWRNGSASDSRSEGWVFKSLTVTENTSEEWQGNLTTLDC</sequence>
<keyword evidence="2" id="KW-1185">Reference proteome</keyword>
<organism evidence="1 2">
    <name type="scientific">Trichinella zimbabwensis</name>
    <dbReference type="NCBI Taxonomy" id="268475"/>
    <lineage>
        <taxon>Eukaryota</taxon>
        <taxon>Metazoa</taxon>
        <taxon>Ecdysozoa</taxon>
        <taxon>Nematoda</taxon>
        <taxon>Enoplea</taxon>
        <taxon>Dorylaimia</taxon>
        <taxon>Trichinellida</taxon>
        <taxon>Trichinellidae</taxon>
        <taxon>Trichinella</taxon>
    </lineage>
</organism>
<accession>A0A0V1H5I7</accession>
<gene>
    <name evidence="1" type="ORF">T11_9116</name>
</gene>
<dbReference type="AlphaFoldDB" id="A0A0V1H5I7"/>
<reference evidence="1 2" key="1">
    <citation type="submission" date="2015-01" db="EMBL/GenBank/DDBJ databases">
        <title>Evolution of Trichinella species and genotypes.</title>
        <authorList>
            <person name="Korhonen P.K."/>
            <person name="Edoardo P."/>
            <person name="Giuseppe L.R."/>
            <person name="Gasser R.B."/>
        </authorList>
    </citation>
    <scope>NUCLEOTIDE SEQUENCE [LARGE SCALE GENOMIC DNA]</scope>
    <source>
        <strain evidence="1">ISS1029</strain>
    </source>
</reference>
<name>A0A0V1H5I7_9BILA</name>
<evidence type="ECO:0000313" key="1">
    <source>
        <dbReference type="EMBL" id="KRZ05460.1"/>
    </source>
</evidence>